<evidence type="ECO:0000313" key="9">
    <source>
        <dbReference type="Proteomes" id="UP000499080"/>
    </source>
</evidence>
<keyword evidence="3 7" id="KW-0812">Transmembrane</keyword>
<evidence type="ECO:0000256" key="6">
    <source>
        <dbReference type="ARBA" id="ARBA00023170"/>
    </source>
</evidence>
<reference evidence="8 9" key="1">
    <citation type="journal article" date="2019" name="Sci. Rep.">
        <title>Orb-weaving spider Araneus ventricosus genome elucidates the spidroin gene catalogue.</title>
        <authorList>
            <person name="Kono N."/>
            <person name="Nakamura H."/>
            <person name="Ohtoshi R."/>
            <person name="Moran D.A.P."/>
            <person name="Shinohara A."/>
            <person name="Yoshida Y."/>
            <person name="Fujiwara M."/>
            <person name="Mori M."/>
            <person name="Tomita M."/>
            <person name="Arakawa K."/>
        </authorList>
    </citation>
    <scope>NUCLEOTIDE SEQUENCE [LARGE SCALE GENOMIC DNA]</scope>
</reference>
<feature type="transmembrane region" description="Helical" evidence="7">
    <location>
        <begin position="174"/>
        <end position="192"/>
    </location>
</feature>
<dbReference type="GO" id="GO:0050909">
    <property type="term" value="P:sensory perception of taste"/>
    <property type="evidence" value="ECO:0007669"/>
    <property type="project" value="InterPro"/>
</dbReference>
<sequence length="201" mass="22796">MLILCESIYVTLGNIIEAYGKRLQNKFRFGHYTRESLANEIEVLSSIVKQVELADNAICLCTMLLYGMFLVMFYITISMGISKEESFKTNLVTWFMVWNFIRAIYLFSRLTLNGCRVQKESKKLRNIGMECSRRIAISRADGPTLMTFSLLLGNIKDANLAVTVGGMFVVEKSLFLSVTSTIVTYGVIMFQMNDSNNILAK</sequence>
<feature type="transmembrane region" description="Helical" evidence="7">
    <location>
        <begin position="91"/>
        <end position="112"/>
    </location>
</feature>
<gene>
    <name evidence="8" type="ORF">AVEN_15675_1</name>
</gene>
<evidence type="ECO:0000256" key="5">
    <source>
        <dbReference type="ARBA" id="ARBA00023136"/>
    </source>
</evidence>
<keyword evidence="5 7" id="KW-0472">Membrane</keyword>
<name>A0A4Y2NYN1_ARAVE</name>
<evidence type="ECO:0000313" key="8">
    <source>
        <dbReference type="EMBL" id="GBN44688.1"/>
    </source>
</evidence>
<keyword evidence="4 7" id="KW-1133">Transmembrane helix</keyword>
<evidence type="ECO:0000256" key="3">
    <source>
        <dbReference type="ARBA" id="ARBA00022692"/>
    </source>
</evidence>
<dbReference type="GO" id="GO:0005886">
    <property type="term" value="C:plasma membrane"/>
    <property type="evidence" value="ECO:0007669"/>
    <property type="project" value="UniProtKB-SubCell"/>
</dbReference>
<dbReference type="OrthoDB" id="6419425at2759"/>
<evidence type="ECO:0008006" key="10">
    <source>
        <dbReference type="Google" id="ProtNLM"/>
    </source>
</evidence>
<evidence type="ECO:0000256" key="7">
    <source>
        <dbReference type="SAM" id="Phobius"/>
    </source>
</evidence>
<dbReference type="PANTHER" id="PTHR21421:SF29">
    <property type="entry name" value="GUSTATORY RECEPTOR 5A FOR TREHALOSE-RELATED"/>
    <property type="match status" value="1"/>
</dbReference>
<comment type="caution">
    <text evidence="8">The sequence shown here is derived from an EMBL/GenBank/DDBJ whole genome shotgun (WGS) entry which is preliminary data.</text>
</comment>
<evidence type="ECO:0000256" key="1">
    <source>
        <dbReference type="ARBA" id="ARBA00004651"/>
    </source>
</evidence>
<dbReference type="InterPro" id="IPR013604">
    <property type="entry name" value="7TM_chemorcpt"/>
</dbReference>
<evidence type="ECO:0000256" key="4">
    <source>
        <dbReference type="ARBA" id="ARBA00022989"/>
    </source>
</evidence>
<dbReference type="EMBL" id="BGPR01130478">
    <property type="protein sequence ID" value="GBN44688.1"/>
    <property type="molecule type" value="Genomic_DNA"/>
</dbReference>
<protein>
    <recommendedName>
        <fullName evidence="10">Gustatory receptor</fullName>
    </recommendedName>
</protein>
<dbReference type="PANTHER" id="PTHR21421">
    <property type="entry name" value="GUSTATORY RECEPTOR"/>
    <property type="match status" value="1"/>
</dbReference>
<keyword evidence="2" id="KW-1003">Cell membrane</keyword>
<keyword evidence="6" id="KW-0675">Receptor</keyword>
<keyword evidence="9" id="KW-1185">Reference proteome</keyword>
<feature type="transmembrane region" description="Helical" evidence="7">
    <location>
        <begin position="57"/>
        <end position="79"/>
    </location>
</feature>
<evidence type="ECO:0000256" key="2">
    <source>
        <dbReference type="ARBA" id="ARBA00022475"/>
    </source>
</evidence>
<proteinExistence type="predicted"/>
<dbReference type="GO" id="GO:0038023">
    <property type="term" value="F:signaling receptor activity"/>
    <property type="evidence" value="ECO:0007669"/>
    <property type="project" value="UniProtKB-ARBA"/>
</dbReference>
<comment type="subcellular location">
    <subcellularLocation>
        <location evidence="1">Cell membrane</location>
        <topology evidence="1">Multi-pass membrane protein</topology>
    </subcellularLocation>
</comment>
<dbReference type="Pfam" id="PF08395">
    <property type="entry name" value="7tm_7"/>
    <property type="match status" value="1"/>
</dbReference>
<accession>A0A4Y2NYN1</accession>
<dbReference type="Proteomes" id="UP000499080">
    <property type="component" value="Unassembled WGS sequence"/>
</dbReference>
<dbReference type="AlphaFoldDB" id="A0A4Y2NYN1"/>
<organism evidence="8 9">
    <name type="scientific">Araneus ventricosus</name>
    <name type="common">Orbweaver spider</name>
    <name type="synonym">Epeira ventricosa</name>
    <dbReference type="NCBI Taxonomy" id="182803"/>
    <lineage>
        <taxon>Eukaryota</taxon>
        <taxon>Metazoa</taxon>
        <taxon>Ecdysozoa</taxon>
        <taxon>Arthropoda</taxon>
        <taxon>Chelicerata</taxon>
        <taxon>Arachnida</taxon>
        <taxon>Araneae</taxon>
        <taxon>Araneomorphae</taxon>
        <taxon>Entelegynae</taxon>
        <taxon>Araneoidea</taxon>
        <taxon>Araneidae</taxon>
        <taxon>Araneus</taxon>
    </lineage>
</organism>
<dbReference type="GO" id="GO:0051606">
    <property type="term" value="P:detection of stimulus"/>
    <property type="evidence" value="ECO:0007669"/>
    <property type="project" value="UniProtKB-ARBA"/>
</dbReference>